<gene>
    <name evidence="1" type="ORF">LCGC14_3112010</name>
</gene>
<proteinExistence type="predicted"/>
<name>A0A0F8W4T6_9ZZZZ</name>
<protein>
    <submittedName>
        <fullName evidence="1">Uncharacterized protein</fullName>
    </submittedName>
</protein>
<dbReference type="AlphaFoldDB" id="A0A0F8W4T6"/>
<sequence>VGGVRSHERRPGDTVVCRGPLQLVRTSQPQALLRTTERTQDIPLGETRFGRESEYWLSFDEWFAEQVARWVSTFDRIPIDSVERLFARIARNIRALFSDAKRRFQAEPEIDAFLQLLQTRERPAINVVAVQNMQANSLDDTAALFSMDESVSAPHTAASAPMRKLFKRLGIKGKAAEKAAADADHFSWIVRWGWNLMQLADKNRHIAGLQRYRELVDAWWVFKMKWINRADTRVREWRALSEKQTNKLAQFLFELDGMNAWPTTEELIALVRKHGLEQPTFDLYERIRDDFTAVLEQMEKTSIRDARASITSRSLQEIEIATIRSEFDAQRASPYFPHSRFGD</sequence>
<accession>A0A0F8W4T6</accession>
<feature type="non-terminal residue" evidence="1">
    <location>
        <position position="1"/>
    </location>
</feature>
<dbReference type="EMBL" id="LAZR01067361">
    <property type="protein sequence ID" value="KKK51732.1"/>
    <property type="molecule type" value="Genomic_DNA"/>
</dbReference>
<feature type="non-terminal residue" evidence="1">
    <location>
        <position position="343"/>
    </location>
</feature>
<reference evidence="1" key="1">
    <citation type="journal article" date="2015" name="Nature">
        <title>Complex archaea that bridge the gap between prokaryotes and eukaryotes.</title>
        <authorList>
            <person name="Spang A."/>
            <person name="Saw J.H."/>
            <person name="Jorgensen S.L."/>
            <person name="Zaremba-Niedzwiedzka K."/>
            <person name="Martijn J."/>
            <person name="Lind A.E."/>
            <person name="van Eijk R."/>
            <person name="Schleper C."/>
            <person name="Guy L."/>
            <person name="Ettema T.J."/>
        </authorList>
    </citation>
    <scope>NUCLEOTIDE SEQUENCE</scope>
</reference>
<evidence type="ECO:0000313" key="1">
    <source>
        <dbReference type="EMBL" id="KKK51732.1"/>
    </source>
</evidence>
<organism evidence="1">
    <name type="scientific">marine sediment metagenome</name>
    <dbReference type="NCBI Taxonomy" id="412755"/>
    <lineage>
        <taxon>unclassified sequences</taxon>
        <taxon>metagenomes</taxon>
        <taxon>ecological metagenomes</taxon>
    </lineage>
</organism>
<comment type="caution">
    <text evidence="1">The sequence shown here is derived from an EMBL/GenBank/DDBJ whole genome shotgun (WGS) entry which is preliminary data.</text>
</comment>